<dbReference type="CDD" id="cd12797">
    <property type="entry name" value="M23_peptidase"/>
    <property type="match status" value="1"/>
</dbReference>
<proteinExistence type="predicted"/>
<accession>A0A6G7YFA7</accession>
<feature type="coiled-coil region" evidence="1">
    <location>
        <begin position="114"/>
        <end position="145"/>
    </location>
</feature>
<dbReference type="InterPro" id="IPR050570">
    <property type="entry name" value="Cell_wall_metabolism_enzyme"/>
</dbReference>
<dbReference type="KEGG" id="npi:G7071_08665"/>
<protein>
    <submittedName>
        <fullName evidence="4">M23 family metallopeptidase</fullName>
    </submittedName>
</protein>
<feature type="region of interest" description="Disordered" evidence="2">
    <location>
        <begin position="1"/>
        <end position="32"/>
    </location>
</feature>
<sequence>MGNHRAHRGSRREVSATPVGRRKAEKPSTRHPLLRTLPSAPIVAGIAALAVSAGGAVTAADTDLAGTVTAPSSAMAAAGSSLSSVAPAAGHRAAIVSRDSRRDALADAANQKLIAKAEAQAEQQHAALEQFAKAAEKQAAKIKENQWVLPLADYRVSATFGASSYLWSTVHTGLDMSAPSGSTIMSVANGVVTEVGYDGSYGNKTVITLDDGTEIWYCHQTSFLVDVGDVVRGGQPIGTVGSTGNSTGPHLHLEVRPGAGDPVDPFTALLEHGVAPQL</sequence>
<dbReference type="SUPFAM" id="SSF51261">
    <property type="entry name" value="Duplicated hybrid motif"/>
    <property type="match status" value="1"/>
</dbReference>
<keyword evidence="1" id="KW-0175">Coiled coil</keyword>
<evidence type="ECO:0000256" key="1">
    <source>
        <dbReference type="SAM" id="Coils"/>
    </source>
</evidence>
<organism evidence="4 5">
    <name type="scientific">Nocardioides piscis</name>
    <dbReference type="NCBI Taxonomy" id="2714938"/>
    <lineage>
        <taxon>Bacteria</taxon>
        <taxon>Bacillati</taxon>
        <taxon>Actinomycetota</taxon>
        <taxon>Actinomycetes</taxon>
        <taxon>Propionibacteriales</taxon>
        <taxon>Nocardioidaceae</taxon>
        <taxon>Nocardioides</taxon>
    </lineage>
</organism>
<feature type="domain" description="M23ase beta-sheet core" evidence="3">
    <location>
        <begin position="170"/>
        <end position="265"/>
    </location>
</feature>
<evidence type="ECO:0000313" key="5">
    <source>
        <dbReference type="Proteomes" id="UP000502035"/>
    </source>
</evidence>
<dbReference type="PANTHER" id="PTHR21666:SF270">
    <property type="entry name" value="MUREIN HYDROLASE ACTIVATOR ENVC"/>
    <property type="match status" value="1"/>
</dbReference>
<dbReference type="EMBL" id="CP049866">
    <property type="protein sequence ID" value="QIK75502.1"/>
    <property type="molecule type" value="Genomic_DNA"/>
</dbReference>
<dbReference type="InterPro" id="IPR016047">
    <property type="entry name" value="M23ase_b-sheet_dom"/>
</dbReference>
<evidence type="ECO:0000259" key="3">
    <source>
        <dbReference type="Pfam" id="PF01551"/>
    </source>
</evidence>
<dbReference type="AlphaFoldDB" id="A0A6G7YFA7"/>
<dbReference type="GO" id="GO:0004222">
    <property type="term" value="F:metalloendopeptidase activity"/>
    <property type="evidence" value="ECO:0007669"/>
    <property type="project" value="TreeGrafter"/>
</dbReference>
<keyword evidence="5" id="KW-1185">Reference proteome</keyword>
<dbReference type="PANTHER" id="PTHR21666">
    <property type="entry name" value="PEPTIDASE-RELATED"/>
    <property type="match status" value="1"/>
</dbReference>
<feature type="compositionally biased region" description="Basic residues" evidence="2">
    <location>
        <begin position="1"/>
        <end position="10"/>
    </location>
</feature>
<name>A0A6G7YFA7_9ACTN</name>
<dbReference type="Gene3D" id="2.70.70.10">
    <property type="entry name" value="Glucose Permease (Domain IIA)"/>
    <property type="match status" value="1"/>
</dbReference>
<dbReference type="FunFam" id="2.70.70.10:FF:000013">
    <property type="entry name" value="Peptidase family M23"/>
    <property type="match status" value="1"/>
</dbReference>
<dbReference type="InterPro" id="IPR011055">
    <property type="entry name" value="Dup_hybrid_motif"/>
</dbReference>
<gene>
    <name evidence="4" type="ORF">G7071_08665</name>
</gene>
<evidence type="ECO:0000256" key="2">
    <source>
        <dbReference type="SAM" id="MobiDB-lite"/>
    </source>
</evidence>
<evidence type="ECO:0000313" key="4">
    <source>
        <dbReference type="EMBL" id="QIK75502.1"/>
    </source>
</evidence>
<dbReference type="RefSeq" id="WP_166317455.1">
    <property type="nucleotide sequence ID" value="NZ_CP049866.1"/>
</dbReference>
<reference evidence="4 5" key="1">
    <citation type="submission" date="2020-03" db="EMBL/GenBank/DDBJ databases">
        <title>Nocardioides sp. nov., isolated from fish.</title>
        <authorList>
            <person name="Hyun D.-W."/>
            <person name="Bae J.-W."/>
        </authorList>
    </citation>
    <scope>NUCLEOTIDE SEQUENCE [LARGE SCALE GENOMIC DNA]</scope>
    <source>
        <strain evidence="4 5">HDW12A</strain>
    </source>
</reference>
<dbReference type="Proteomes" id="UP000502035">
    <property type="component" value="Chromosome"/>
</dbReference>
<dbReference type="Pfam" id="PF01551">
    <property type="entry name" value="Peptidase_M23"/>
    <property type="match status" value="1"/>
</dbReference>